<comment type="caution">
    <text evidence="5">The sequence shown here is derived from an EMBL/GenBank/DDBJ whole genome shotgun (WGS) entry which is preliminary data.</text>
</comment>
<dbReference type="PANTHER" id="PTHR42711:SF1">
    <property type="entry name" value="ABC-TRANSPORT PROTEIN, ATP-BINDING COMPONENT"/>
    <property type="match status" value="1"/>
</dbReference>
<dbReference type="Gene3D" id="3.40.50.300">
    <property type="entry name" value="P-loop containing nucleotide triphosphate hydrolases"/>
    <property type="match status" value="1"/>
</dbReference>
<dbReference type="SMART" id="SM00382">
    <property type="entry name" value="AAA"/>
    <property type="match status" value="1"/>
</dbReference>
<dbReference type="InterPro" id="IPR003439">
    <property type="entry name" value="ABC_transporter-like_ATP-bd"/>
</dbReference>
<dbReference type="InterPro" id="IPR050763">
    <property type="entry name" value="ABC_transporter_ATP-binding"/>
</dbReference>
<dbReference type="GO" id="GO:0005524">
    <property type="term" value="F:ATP binding"/>
    <property type="evidence" value="ECO:0007669"/>
    <property type="project" value="UniProtKB-KW"/>
</dbReference>
<evidence type="ECO:0000256" key="1">
    <source>
        <dbReference type="ARBA" id="ARBA00022448"/>
    </source>
</evidence>
<sequence>MGHIYVNNLNKTFIRKNRGKVDKVQALKNISFELEKGEIVGYLGLNGAGKSTTIKILSGILKPDNGIVKVDGVEPYKNRKHYVKNIGVMFGQRSQLEWDLPAMDTYFMLKQIYNIPKEQFWDTFNQLSELLNMNGIEKIPVRHLSLGQKTKCELLATFLHRPSLVFLDEPTIGLDIKAKENIHKVIKSINKEFGTTIFITSHDLSDIEKLVDRVLIINKGELFYDGSLKNLINDSGQAQEVTIEISEETQMVISKHYSIDKLNNNKYKVRLTKEDNLVDLIDELMKNNDVLSLQIDEPTLETVLIHLYDAIEANKQF</sequence>
<dbReference type="InterPro" id="IPR003593">
    <property type="entry name" value="AAA+_ATPase"/>
</dbReference>
<dbReference type="Proteomes" id="UP001290582">
    <property type="component" value="Unassembled WGS sequence"/>
</dbReference>
<protein>
    <submittedName>
        <fullName evidence="5">ATP-binding cassette domain-containing protein</fullName>
    </submittedName>
</protein>
<gene>
    <name evidence="5" type="ORF">U1294_01530</name>
</gene>
<keyword evidence="2" id="KW-0547">Nucleotide-binding</keyword>
<accession>A0AAW9JRL9</accession>
<dbReference type="RefSeq" id="WP_171300496.1">
    <property type="nucleotide sequence ID" value="NZ_JAKYLB010000013.1"/>
</dbReference>
<proteinExistence type="predicted"/>
<evidence type="ECO:0000313" key="6">
    <source>
        <dbReference type="Proteomes" id="UP001290582"/>
    </source>
</evidence>
<reference evidence="5" key="1">
    <citation type="submission" date="2023-12" db="EMBL/GenBank/DDBJ databases">
        <title>Molecular genomic analyses of Enterococcus cecorum from sepsis oubreaks in broilers.</title>
        <authorList>
            <person name="Rhoads D."/>
            <person name="Alrubaye A."/>
        </authorList>
    </citation>
    <scope>NUCLEOTIDE SEQUENCE</scope>
    <source>
        <strain evidence="5">1755</strain>
    </source>
</reference>
<name>A0AAW9JRL9_9ENTE</name>
<dbReference type="PROSITE" id="PS50893">
    <property type="entry name" value="ABC_TRANSPORTER_2"/>
    <property type="match status" value="1"/>
</dbReference>
<dbReference type="AlphaFoldDB" id="A0AAW9JRL9"/>
<dbReference type="EMBL" id="JAXOGL010000002">
    <property type="protein sequence ID" value="MDZ5596909.1"/>
    <property type="molecule type" value="Genomic_DNA"/>
</dbReference>
<keyword evidence="1" id="KW-0813">Transport</keyword>
<dbReference type="PANTHER" id="PTHR42711">
    <property type="entry name" value="ABC TRANSPORTER ATP-BINDING PROTEIN"/>
    <property type="match status" value="1"/>
</dbReference>
<evidence type="ECO:0000259" key="4">
    <source>
        <dbReference type="PROSITE" id="PS50893"/>
    </source>
</evidence>
<dbReference type="InterPro" id="IPR027417">
    <property type="entry name" value="P-loop_NTPase"/>
</dbReference>
<organism evidence="5 6">
    <name type="scientific">Enterococcus cecorum</name>
    <dbReference type="NCBI Taxonomy" id="44008"/>
    <lineage>
        <taxon>Bacteria</taxon>
        <taxon>Bacillati</taxon>
        <taxon>Bacillota</taxon>
        <taxon>Bacilli</taxon>
        <taxon>Lactobacillales</taxon>
        <taxon>Enterococcaceae</taxon>
        <taxon>Enterococcus</taxon>
    </lineage>
</organism>
<dbReference type="GO" id="GO:0016887">
    <property type="term" value="F:ATP hydrolysis activity"/>
    <property type="evidence" value="ECO:0007669"/>
    <property type="project" value="InterPro"/>
</dbReference>
<evidence type="ECO:0000256" key="3">
    <source>
        <dbReference type="ARBA" id="ARBA00022840"/>
    </source>
</evidence>
<feature type="domain" description="ABC transporter" evidence="4">
    <location>
        <begin position="4"/>
        <end position="244"/>
    </location>
</feature>
<dbReference type="SUPFAM" id="SSF52540">
    <property type="entry name" value="P-loop containing nucleoside triphosphate hydrolases"/>
    <property type="match status" value="1"/>
</dbReference>
<evidence type="ECO:0000256" key="2">
    <source>
        <dbReference type="ARBA" id="ARBA00022741"/>
    </source>
</evidence>
<dbReference type="Pfam" id="PF00005">
    <property type="entry name" value="ABC_tran"/>
    <property type="match status" value="1"/>
</dbReference>
<evidence type="ECO:0000313" key="5">
    <source>
        <dbReference type="EMBL" id="MDZ5596909.1"/>
    </source>
</evidence>
<keyword evidence="3 5" id="KW-0067">ATP-binding</keyword>